<dbReference type="Pfam" id="PF03372">
    <property type="entry name" value="Exo_endo_phos"/>
    <property type="match status" value="1"/>
</dbReference>
<keyword evidence="9" id="KW-0746">Sphingolipid metabolism</keyword>
<accession>A0A9P8D063</accession>
<dbReference type="AlphaFoldDB" id="A0A9P8D063"/>
<gene>
    <name evidence="16" type="ORF">KVV02_002655</name>
</gene>
<keyword evidence="7" id="KW-0378">Hydrolase</keyword>
<dbReference type="GO" id="GO:0004767">
    <property type="term" value="F:sphingomyelin phosphodiesterase activity"/>
    <property type="evidence" value="ECO:0007669"/>
    <property type="project" value="InterPro"/>
</dbReference>
<dbReference type="GO" id="GO:0006665">
    <property type="term" value="P:sphingolipid metabolic process"/>
    <property type="evidence" value="ECO:0007669"/>
    <property type="project" value="UniProtKB-KW"/>
</dbReference>
<evidence type="ECO:0000256" key="7">
    <source>
        <dbReference type="ARBA" id="ARBA00022801"/>
    </source>
</evidence>
<sequence length="573" mass="63220">MKYKIQTNCNSLLCISPSPCNVQSILSIYPSSWLPPRLFSGVLFVSIPSSLPPLISSYGRLPIHTSPLFSPHFSSLAMSNGTQLNVLTLNCWGLKFVAKDRQDRLTAIGRYLADASRGYDIVGLQEVWVYDDYLRIRDLVQETLPHTKHWNSGVLGSGLVILSKYPIVSTTMRRFALNGDPFKVFHGDWYVGKCFVSATVVHPTCGEIEIFNTHLHAGYDPVGTPDSYLGCRVGEAWEMASAVKAATTQGRHVISLGDYNSAPNSLVVQLMRKQGGLTDAWDRIHPELRDPIPTGLTPEEGVAIMGVTCDTPLNTWSKHSWLNYWTNDPVGERLDYIFFRETPEMACTKVEVAVREQISGIGKPNSGVKNYSDHFGVHATFTLQPAVYHYQNRKPLMPLSDSVMSMGTAVTVVPLTTSPTGSSSTTATTAAAAATEEGVKEQGMSVDMLEQILLILKQHLAKVQATSKRELTIVFPIMLILALGLIISFFWIEPKWASFIVALVLSALSSGWIVHFLYGFLYGGETNSSYTNVIQEVQTVLDYKRQSERNPLLGSAPVSRASSSRGRHGLLQK</sequence>
<reference evidence="16" key="1">
    <citation type="submission" date="2021-07" db="EMBL/GenBank/DDBJ databases">
        <title>Draft genome of Mortierella alpina, strain LL118, isolated from an aspen leaf litter sample.</title>
        <authorList>
            <person name="Yang S."/>
            <person name="Vinatzer B.A."/>
        </authorList>
    </citation>
    <scope>NUCLEOTIDE SEQUENCE</scope>
    <source>
        <strain evidence="16">LL118</strain>
    </source>
</reference>
<dbReference type="SUPFAM" id="SSF56219">
    <property type="entry name" value="DNase I-like"/>
    <property type="match status" value="1"/>
</dbReference>
<evidence type="ECO:0000256" key="12">
    <source>
        <dbReference type="ARBA" id="ARBA00023136"/>
    </source>
</evidence>
<comment type="pathway">
    <text evidence="3">Sphingolipid metabolism.</text>
</comment>
<proteinExistence type="inferred from homology"/>
<evidence type="ECO:0000256" key="4">
    <source>
        <dbReference type="ARBA" id="ARBA00006335"/>
    </source>
</evidence>
<keyword evidence="10 14" id="KW-1133">Transmembrane helix</keyword>
<dbReference type="EMBL" id="JAIFTL010000041">
    <property type="protein sequence ID" value="KAG9325419.1"/>
    <property type="molecule type" value="Genomic_DNA"/>
</dbReference>
<comment type="subcellular location">
    <subcellularLocation>
        <location evidence="1">Membrane</location>
        <topology evidence="1">Multi-pass membrane protein</topology>
    </subcellularLocation>
</comment>
<comment type="caution">
    <text evidence="16">The sequence shown here is derived from an EMBL/GenBank/DDBJ whole genome shotgun (WGS) entry which is preliminary data.</text>
</comment>
<dbReference type="InterPro" id="IPR038772">
    <property type="entry name" value="Sph/SMPD2-like"/>
</dbReference>
<keyword evidence="6" id="KW-0479">Metal-binding</keyword>
<keyword evidence="8" id="KW-0460">Magnesium</keyword>
<evidence type="ECO:0000256" key="13">
    <source>
        <dbReference type="SAM" id="MobiDB-lite"/>
    </source>
</evidence>
<feature type="region of interest" description="Disordered" evidence="13">
    <location>
        <begin position="552"/>
        <end position="573"/>
    </location>
</feature>
<feature type="domain" description="Endonuclease/exonuclease/phosphatase" evidence="15">
    <location>
        <begin position="87"/>
        <end position="374"/>
    </location>
</feature>
<evidence type="ECO:0000256" key="8">
    <source>
        <dbReference type="ARBA" id="ARBA00022842"/>
    </source>
</evidence>
<evidence type="ECO:0000259" key="15">
    <source>
        <dbReference type="Pfam" id="PF03372"/>
    </source>
</evidence>
<evidence type="ECO:0000256" key="2">
    <source>
        <dbReference type="ARBA" id="ARBA00004760"/>
    </source>
</evidence>
<evidence type="ECO:0000256" key="6">
    <source>
        <dbReference type="ARBA" id="ARBA00022723"/>
    </source>
</evidence>
<evidence type="ECO:0000313" key="16">
    <source>
        <dbReference type="EMBL" id="KAG9325419.1"/>
    </source>
</evidence>
<dbReference type="Proteomes" id="UP000717515">
    <property type="component" value="Unassembled WGS sequence"/>
</dbReference>
<keyword evidence="12 14" id="KW-0472">Membrane</keyword>
<feature type="transmembrane region" description="Helical" evidence="14">
    <location>
        <begin position="498"/>
        <end position="521"/>
    </location>
</feature>
<dbReference type="Gene3D" id="3.60.10.10">
    <property type="entry name" value="Endonuclease/exonuclease/phosphatase"/>
    <property type="match status" value="1"/>
</dbReference>
<evidence type="ECO:0000256" key="11">
    <source>
        <dbReference type="ARBA" id="ARBA00023098"/>
    </source>
</evidence>
<evidence type="ECO:0000256" key="14">
    <source>
        <dbReference type="SAM" id="Phobius"/>
    </source>
</evidence>
<name>A0A9P8D063_MORAP</name>
<evidence type="ECO:0000313" key="17">
    <source>
        <dbReference type="Proteomes" id="UP000717515"/>
    </source>
</evidence>
<evidence type="ECO:0000256" key="9">
    <source>
        <dbReference type="ARBA" id="ARBA00022919"/>
    </source>
</evidence>
<keyword evidence="11" id="KW-0443">Lipid metabolism</keyword>
<evidence type="ECO:0000256" key="5">
    <source>
        <dbReference type="ARBA" id="ARBA00022692"/>
    </source>
</evidence>
<comment type="pathway">
    <text evidence="2">Lipid metabolism; sphingolipid metabolism.</text>
</comment>
<dbReference type="GO" id="GO:0016020">
    <property type="term" value="C:membrane"/>
    <property type="evidence" value="ECO:0007669"/>
    <property type="project" value="UniProtKB-SubCell"/>
</dbReference>
<keyword evidence="5 14" id="KW-0812">Transmembrane</keyword>
<organism evidence="16 17">
    <name type="scientific">Mortierella alpina</name>
    <name type="common">Oleaginous fungus</name>
    <name type="synonym">Mortierella renispora</name>
    <dbReference type="NCBI Taxonomy" id="64518"/>
    <lineage>
        <taxon>Eukaryota</taxon>
        <taxon>Fungi</taxon>
        <taxon>Fungi incertae sedis</taxon>
        <taxon>Mucoromycota</taxon>
        <taxon>Mortierellomycotina</taxon>
        <taxon>Mortierellomycetes</taxon>
        <taxon>Mortierellales</taxon>
        <taxon>Mortierellaceae</taxon>
        <taxon>Mortierella</taxon>
    </lineage>
</organism>
<dbReference type="GO" id="GO:0046872">
    <property type="term" value="F:metal ion binding"/>
    <property type="evidence" value="ECO:0007669"/>
    <property type="project" value="UniProtKB-KW"/>
</dbReference>
<evidence type="ECO:0000256" key="3">
    <source>
        <dbReference type="ARBA" id="ARBA00004991"/>
    </source>
</evidence>
<dbReference type="PANTHER" id="PTHR16320">
    <property type="entry name" value="SPHINGOMYELINASE FAMILY MEMBER"/>
    <property type="match status" value="1"/>
</dbReference>
<comment type="similarity">
    <text evidence="4">Belongs to the neutral sphingomyelinase family.</text>
</comment>
<feature type="transmembrane region" description="Helical" evidence="14">
    <location>
        <begin position="471"/>
        <end position="492"/>
    </location>
</feature>
<dbReference type="PANTHER" id="PTHR16320:SF24">
    <property type="entry name" value="PHOSPHODIESTERASE, PUTATIVE-RELATED"/>
    <property type="match status" value="1"/>
</dbReference>
<evidence type="ECO:0000256" key="1">
    <source>
        <dbReference type="ARBA" id="ARBA00004141"/>
    </source>
</evidence>
<dbReference type="InterPro" id="IPR005135">
    <property type="entry name" value="Endo/exonuclease/phosphatase"/>
</dbReference>
<evidence type="ECO:0000256" key="10">
    <source>
        <dbReference type="ARBA" id="ARBA00022989"/>
    </source>
</evidence>
<dbReference type="InterPro" id="IPR036691">
    <property type="entry name" value="Endo/exonu/phosph_ase_sf"/>
</dbReference>
<protein>
    <recommendedName>
        <fullName evidence="15">Endonuclease/exonuclease/phosphatase domain-containing protein</fullName>
    </recommendedName>
</protein>